<dbReference type="SUPFAM" id="SSF81342">
    <property type="entry name" value="Transmembrane di-heme cytochromes"/>
    <property type="match status" value="1"/>
</dbReference>
<reference evidence="15 16" key="1">
    <citation type="submission" date="2024-09" db="EMBL/GenBank/DDBJ databases">
        <authorList>
            <person name="Sun Q."/>
            <person name="Mori K."/>
        </authorList>
    </citation>
    <scope>NUCLEOTIDE SEQUENCE [LARGE SCALE GENOMIC DNA]</scope>
    <source>
        <strain evidence="15 16">CCM 8677</strain>
    </source>
</reference>
<keyword evidence="9 13" id="KW-1133">Transmembrane helix</keyword>
<evidence type="ECO:0000259" key="14">
    <source>
        <dbReference type="Pfam" id="PF01292"/>
    </source>
</evidence>
<dbReference type="RefSeq" id="WP_390212430.1">
    <property type="nucleotide sequence ID" value="NZ_JBHLXJ010000009.1"/>
</dbReference>
<dbReference type="Proteomes" id="UP001589844">
    <property type="component" value="Unassembled WGS sequence"/>
</dbReference>
<feature type="transmembrane region" description="Helical" evidence="13">
    <location>
        <begin position="44"/>
        <end position="62"/>
    </location>
</feature>
<gene>
    <name evidence="15" type="ORF">ACFFJH_10615</name>
</gene>
<evidence type="ECO:0000256" key="7">
    <source>
        <dbReference type="ARBA" id="ARBA00022723"/>
    </source>
</evidence>
<dbReference type="InterPro" id="IPR011577">
    <property type="entry name" value="Cyt_b561_bac/Ni-Hgenase"/>
</dbReference>
<evidence type="ECO:0000256" key="6">
    <source>
        <dbReference type="ARBA" id="ARBA00022692"/>
    </source>
</evidence>
<evidence type="ECO:0000256" key="8">
    <source>
        <dbReference type="ARBA" id="ARBA00022982"/>
    </source>
</evidence>
<keyword evidence="11 13" id="KW-0472">Membrane</keyword>
<keyword evidence="10" id="KW-0408">Iron</keyword>
<evidence type="ECO:0000256" key="5">
    <source>
        <dbReference type="ARBA" id="ARBA00022617"/>
    </source>
</evidence>
<keyword evidence="16" id="KW-1185">Reference proteome</keyword>
<comment type="similarity">
    <text evidence="12">Belongs to the cytochrome b561 family.</text>
</comment>
<evidence type="ECO:0000256" key="4">
    <source>
        <dbReference type="ARBA" id="ARBA00022475"/>
    </source>
</evidence>
<dbReference type="InterPro" id="IPR016174">
    <property type="entry name" value="Di-haem_cyt_TM"/>
</dbReference>
<evidence type="ECO:0000313" key="15">
    <source>
        <dbReference type="EMBL" id="MFC0350259.1"/>
    </source>
</evidence>
<evidence type="ECO:0000256" key="10">
    <source>
        <dbReference type="ARBA" id="ARBA00023004"/>
    </source>
</evidence>
<keyword evidence="5" id="KW-0349">Heme</keyword>
<comment type="subcellular location">
    <subcellularLocation>
        <location evidence="2">Cell membrane</location>
        <topology evidence="2">Multi-pass membrane protein</topology>
    </subcellularLocation>
</comment>
<name>A0ABV6IEK6_9BURK</name>
<evidence type="ECO:0000256" key="12">
    <source>
        <dbReference type="ARBA" id="ARBA00037975"/>
    </source>
</evidence>
<feature type="transmembrane region" description="Helical" evidence="13">
    <location>
        <begin position="140"/>
        <end position="161"/>
    </location>
</feature>
<evidence type="ECO:0000256" key="13">
    <source>
        <dbReference type="SAM" id="Phobius"/>
    </source>
</evidence>
<dbReference type="Pfam" id="PF01292">
    <property type="entry name" value="Ni_hydr_CYTB"/>
    <property type="match status" value="1"/>
</dbReference>
<accession>A0ABV6IEK6</accession>
<feature type="domain" description="Cytochrome b561 bacterial/Ni-hydrogenase" evidence="14">
    <location>
        <begin position="3"/>
        <end position="173"/>
    </location>
</feature>
<evidence type="ECO:0000256" key="9">
    <source>
        <dbReference type="ARBA" id="ARBA00022989"/>
    </source>
</evidence>
<dbReference type="InterPro" id="IPR052168">
    <property type="entry name" value="Cytochrome_b561_oxidase"/>
</dbReference>
<evidence type="ECO:0000256" key="2">
    <source>
        <dbReference type="ARBA" id="ARBA00004651"/>
    </source>
</evidence>
<keyword evidence="3" id="KW-0813">Transport</keyword>
<comment type="cofactor">
    <cofactor evidence="1">
        <name>heme b</name>
        <dbReference type="ChEBI" id="CHEBI:60344"/>
    </cofactor>
</comment>
<evidence type="ECO:0000256" key="1">
    <source>
        <dbReference type="ARBA" id="ARBA00001970"/>
    </source>
</evidence>
<keyword evidence="4" id="KW-1003">Cell membrane</keyword>
<keyword evidence="6 13" id="KW-0812">Transmembrane</keyword>
<evidence type="ECO:0000256" key="3">
    <source>
        <dbReference type="ARBA" id="ARBA00022448"/>
    </source>
</evidence>
<feature type="transmembrane region" description="Helical" evidence="13">
    <location>
        <begin position="82"/>
        <end position="104"/>
    </location>
</feature>
<comment type="caution">
    <text evidence="15">The sequence shown here is derived from an EMBL/GenBank/DDBJ whole genome shotgun (WGS) entry which is preliminary data.</text>
</comment>
<dbReference type="EMBL" id="JBHLXJ010000009">
    <property type="protein sequence ID" value="MFC0350259.1"/>
    <property type="molecule type" value="Genomic_DNA"/>
</dbReference>
<organism evidence="15 16">
    <name type="scientific">Undibacterium danionis</name>
    <dbReference type="NCBI Taxonomy" id="1812100"/>
    <lineage>
        <taxon>Bacteria</taxon>
        <taxon>Pseudomonadati</taxon>
        <taxon>Pseudomonadota</taxon>
        <taxon>Betaproteobacteria</taxon>
        <taxon>Burkholderiales</taxon>
        <taxon>Oxalobacteraceae</taxon>
        <taxon>Undibacterium</taxon>
    </lineage>
</organism>
<evidence type="ECO:0000313" key="16">
    <source>
        <dbReference type="Proteomes" id="UP001589844"/>
    </source>
</evidence>
<feature type="transmembrane region" description="Helical" evidence="13">
    <location>
        <begin position="9"/>
        <end position="29"/>
    </location>
</feature>
<proteinExistence type="inferred from homology"/>
<evidence type="ECO:0000256" key="11">
    <source>
        <dbReference type="ARBA" id="ARBA00023136"/>
    </source>
</evidence>
<dbReference type="PANTHER" id="PTHR30529">
    <property type="entry name" value="CYTOCHROME B561"/>
    <property type="match status" value="1"/>
</dbReference>
<keyword evidence="8" id="KW-0249">Electron transport</keyword>
<dbReference type="PANTHER" id="PTHR30529:SF1">
    <property type="entry name" value="CYTOCHROME B561 HOMOLOG 2"/>
    <property type="match status" value="1"/>
</dbReference>
<protein>
    <submittedName>
        <fullName evidence="15">Cytochrome b</fullName>
    </submittedName>
</protein>
<sequence length="179" mass="20336">MQRYSGKSILLHWLVAILIIAAFALGTYMTDLKISPTKLKLYSWHKWVGVTVLALVAIRLLVRLFNTAPAYPNSMKTWEKQIANLAHITLYVLMFGVPLSGYLYSYAAGFPVVYLGLIELPALITPDPTMKDSFKELHEILTNVMLLLVILHIAAALKHHFIDRDNILKRMLPDFSNKE</sequence>
<keyword evidence="7" id="KW-0479">Metal-binding</keyword>
<dbReference type="Gene3D" id="1.20.950.20">
    <property type="entry name" value="Transmembrane di-heme cytochromes, Chain C"/>
    <property type="match status" value="1"/>
</dbReference>